<evidence type="ECO:0000313" key="1">
    <source>
        <dbReference type="EMBL" id="MFE1352368.1"/>
    </source>
</evidence>
<gene>
    <name evidence="1" type="ORF">ACFW6T_10300</name>
</gene>
<dbReference type="Proteomes" id="UP001599542">
    <property type="component" value="Unassembled WGS sequence"/>
</dbReference>
<reference evidence="1 2" key="1">
    <citation type="submission" date="2024-09" db="EMBL/GenBank/DDBJ databases">
        <title>The Natural Products Discovery Center: Release of the First 8490 Sequenced Strains for Exploring Actinobacteria Biosynthetic Diversity.</title>
        <authorList>
            <person name="Kalkreuter E."/>
            <person name="Kautsar S.A."/>
            <person name="Yang D."/>
            <person name="Bader C.D."/>
            <person name="Teijaro C.N."/>
            <person name="Fluegel L."/>
            <person name="Davis C.M."/>
            <person name="Simpson J.R."/>
            <person name="Lauterbach L."/>
            <person name="Steele A.D."/>
            <person name="Gui C."/>
            <person name="Meng S."/>
            <person name="Li G."/>
            <person name="Viehrig K."/>
            <person name="Ye F."/>
            <person name="Su P."/>
            <person name="Kiefer A.F."/>
            <person name="Nichols A."/>
            <person name="Cepeda A.J."/>
            <person name="Yan W."/>
            <person name="Fan B."/>
            <person name="Jiang Y."/>
            <person name="Adhikari A."/>
            <person name="Zheng C.-J."/>
            <person name="Schuster L."/>
            <person name="Cowan T.M."/>
            <person name="Smanski M.J."/>
            <person name="Chevrette M.G."/>
            <person name="De Carvalho L.P.S."/>
            <person name="Shen B."/>
        </authorList>
    </citation>
    <scope>NUCLEOTIDE SEQUENCE [LARGE SCALE GENOMIC DNA]</scope>
    <source>
        <strain evidence="1 2">NPDC058753</strain>
    </source>
</reference>
<protein>
    <submittedName>
        <fullName evidence="1">Uncharacterized protein</fullName>
    </submittedName>
</protein>
<keyword evidence="2" id="KW-1185">Reference proteome</keyword>
<dbReference type="RefSeq" id="WP_380322615.1">
    <property type="nucleotide sequence ID" value="NZ_JBHYPW010000018.1"/>
</dbReference>
<accession>A0ABW6GIC0</accession>
<evidence type="ECO:0000313" key="2">
    <source>
        <dbReference type="Proteomes" id="UP001599542"/>
    </source>
</evidence>
<organism evidence="1 2">
    <name type="scientific">Kitasatospora phosalacinea</name>
    <dbReference type="NCBI Taxonomy" id="2065"/>
    <lineage>
        <taxon>Bacteria</taxon>
        <taxon>Bacillati</taxon>
        <taxon>Actinomycetota</taxon>
        <taxon>Actinomycetes</taxon>
        <taxon>Kitasatosporales</taxon>
        <taxon>Streptomycetaceae</taxon>
        <taxon>Kitasatospora</taxon>
    </lineage>
</organism>
<name>A0ABW6GIC0_9ACTN</name>
<proteinExistence type="predicted"/>
<comment type="caution">
    <text evidence="1">The sequence shown here is derived from an EMBL/GenBank/DDBJ whole genome shotgun (WGS) entry which is preliminary data.</text>
</comment>
<sequence>MNARTHAGYLEAEDGHLFTFFFDVNDDVDRIAVILQQEACAEHRSGHRA</sequence>
<dbReference type="EMBL" id="JBHYPX010000015">
    <property type="protein sequence ID" value="MFE1352368.1"/>
    <property type="molecule type" value="Genomic_DNA"/>
</dbReference>